<evidence type="ECO:0000256" key="5">
    <source>
        <dbReference type="ARBA" id="ARBA00022692"/>
    </source>
</evidence>
<dbReference type="Pfam" id="PF00892">
    <property type="entry name" value="EamA"/>
    <property type="match status" value="1"/>
</dbReference>
<proteinExistence type="inferred from homology"/>
<feature type="transmembrane region" description="Helical" evidence="8">
    <location>
        <begin position="108"/>
        <end position="126"/>
    </location>
</feature>
<name>A0ABV7MEK4_9PROT</name>
<dbReference type="InterPro" id="IPR004626">
    <property type="entry name" value="RarD"/>
</dbReference>
<feature type="transmembrane region" description="Helical" evidence="8">
    <location>
        <begin position="76"/>
        <end position="96"/>
    </location>
</feature>
<organism evidence="10 11">
    <name type="scientific">Parvularcula lutaonensis</name>
    <dbReference type="NCBI Taxonomy" id="491923"/>
    <lineage>
        <taxon>Bacteria</taxon>
        <taxon>Pseudomonadati</taxon>
        <taxon>Pseudomonadota</taxon>
        <taxon>Alphaproteobacteria</taxon>
        <taxon>Parvularculales</taxon>
        <taxon>Parvularculaceae</taxon>
        <taxon>Parvularcula</taxon>
    </lineage>
</organism>
<feature type="domain" description="EamA" evidence="9">
    <location>
        <begin position="12"/>
        <end position="148"/>
    </location>
</feature>
<dbReference type="Proteomes" id="UP001595607">
    <property type="component" value="Unassembled WGS sequence"/>
</dbReference>
<evidence type="ECO:0000256" key="7">
    <source>
        <dbReference type="ARBA" id="ARBA00023136"/>
    </source>
</evidence>
<keyword evidence="5 8" id="KW-0812">Transmembrane</keyword>
<dbReference type="NCBIfam" id="TIGR00688">
    <property type="entry name" value="rarD"/>
    <property type="match status" value="1"/>
</dbReference>
<evidence type="ECO:0000256" key="6">
    <source>
        <dbReference type="ARBA" id="ARBA00022989"/>
    </source>
</evidence>
<evidence type="ECO:0000256" key="4">
    <source>
        <dbReference type="ARBA" id="ARBA00022475"/>
    </source>
</evidence>
<evidence type="ECO:0000256" key="8">
    <source>
        <dbReference type="SAM" id="Phobius"/>
    </source>
</evidence>
<comment type="caution">
    <text evidence="10">The sequence shown here is derived from an EMBL/GenBank/DDBJ whole genome shotgun (WGS) entry which is preliminary data.</text>
</comment>
<feature type="transmembrane region" description="Helical" evidence="8">
    <location>
        <begin position="242"/>
        <end position="264"/>
    </location>
</feature>
<dbReference type="SUPFAM" id="SSF103481">
    <property type="entry name" value="Multidrug resistance efflux transporter EmrE"/>
    <property type="match status" value="1"/>
</dbReference>
<keyword evidence="11" id="KW-1185">Reference proteome</keyword>
<keyword evidence="4" id="KW-1003">Cell membrane</keyword>
<dbReference type="InterPro" id="IPR037185">
    <property type="entry name" value="EmrE-like"/>
</dbReference>
<keyword evidence="7 8" id="KW-0472">Membrane</keyword>
<feature type="transmembrane region" description="Helical" evidence="8">
    <location>
        <begin position="270"/>
        <end position="290"/>
    </location>
</feature>
<evidence type="ECO:0000313" key="11">
    <source>
        <dbReference type="Proteomes" id="UP001595607"/>
    </source>
</evidence>
<keyword evidence="6 8" id="KW-1133">Transmembrane helix</keyword>
<gene>
    <name evidence="10" type="primary">rarD</name>
    <name evidence="10" type="ORF">ACFONP_11485</name>
</gene>
<dbReference type="InterPro" id="IPR000620">
    <property type="entry name" value="EamA_dom"/>
</dbReference>
<feature type="transmembrane region" description="Helical" evidence="8">
    <location>
        <begin position="214"/>
        <end position="235"/>
    </location>
</feature>
<reference evidence="11" key="1">
    <citation type="journal article" date="2019" name="Int. J. Syst. Evol. Microbiol.">
        <title>The Global Catalogue of Microorganisms (GCM) 10K type strain sequencing project: providing services to taxonomists for standard genome sequencing and annotation.</title>
        <authorList>
            <consortium name="The Broad Institute Genomics Platform"/>
            <consortium name="The Broad Institute Genome Sequencing Center for Infectious Disease"/>
            <person name="Wu L."/>
            <person name="Ma J."/>
        </authorList>
    </citation>
    <scope>NUCLEOTIDE SEQUENCE [LARGE SCALE GENOMIC DNA]</scope>
    <source>
        <strain evidence="11">KCTC 22245</strain>
    </source>
</reference>
<feature type="transmembrane region" description="Helical" evidence="8">
    <location>
        <begin position="133"/>
        <end position="150"/>
    </location>
</feature>
<comment type="similarity">
    <text evidence="2">Belongs to the EamA transporter family.</text>
</comment>
<evidence type="ECO:0000256" key="3">
    <source>
        <dbReference type="ARBA" id="ARBA00022448"/>
    </source>
</evidence>
<evidence type="ECO:0000259" key="9">
    <source>
        <dbReference type="Pfam" id="PF00892"/>
    </source>
</evidence>
<feature type="transmembrane region" description="Helical" evidence="8">
    <location>
        <begin position="183"/>
        <end position="202"/>
    </location>
</feature>
<feature type="transmembrane region" description="Helical" evidence="8">
    <location>
        <begin position="46"/>
        <end position="64"/>
    </location>
</feature>
<keyword evidence="3" id="KW-0813">Transport</keyword>
<protein>
    <submittedName>
        <fullName evidence="10">EamA family transporter RarD</fullName>
    </submittedName>
</protein>
<dbReference type="RefSeq" id="WP_189575831.1">
    <property type="nucleotide sequence ID" value="NZ_BMXU01000002.1"/>
</dbReference>
<evidence type="ECO:0000256" key="1">
    <source>
        <dbReference type="ARBA" id="ARBA00004651"/>
    </source>
</evidence>
<feature type="transmembrane region" description="Helical" evidence="8">
    <location>
        <begin position="12"/>
        <end position="34"/>
    </location>
</feature>
<dbReference type="EMBL" id="JBHRVA010000003">
    <property type="protein sequence ID" value="MFC3303352.1"/>
    <property type="molecule type" value="Genomic_DNA"/>
</dbReference>
<sequence>MSATVPQNETRLGVSAAIAAYTMWGLLPLFLIALRDVGADQVLVHRIIWSVPFGALIIIGRKQWPDVKQALRDPKVMIALFASSAIIALNWLIYIAAVQSQHIFEASLGYYINPLIYVLVGVLFLGEKLGRPQQVAVALAVIGVSILTVYGGKFPTISLVLAVSFTGYGYIRKLAPVGAMPGLFIETLILAPFALGYLLFFVPEAEQAFGTAPALTALLLAAGPITVLPLLCFALGARRLQLSTLGFLQFIGPTLQFLIGLIDGEPFTRAHQLCFAFIWIAAGIFAWDAIRRSRAPQPKPALQS</sequence>
<comment type="subcellular location">
    <subcellularLocation>
        <location evidence="1">Cell membrane</location>
        <topology evidence="1">Multi-pass membrane protein</topology>
    </subcellularLocation>
</comment>
<evidence type="ECO:0000256" key="2">
    <source>
        <dbReference type="ARBA" id="ARBA00007362"/>
    </source>
</evidence>
<evidence type="ECO:0000313" key="10">
    <source>
        <dbReference type="EMBL" id="MFC3303352.1"/>
    </source>
</evidence>
<accession>A0ABV7MEK4</accession>